<dbReference type="Proteomes" id="UP001157160">
    <property type="component" value="Unassembled WGS sequence"/>
</dbReference>
<dbReference type="InterPro" id="IPR036291">
    <property type="entry name" value="NAD(P)-bd_dom_sf"/>
</dbReference>
<evidence type="ECO:0000256" key="2">
    <source>
        <dbReference type="ARBA" id="ARBA00023002"/>
    </source>
</evidence>
<proteinExistence type="inferred from homology"/>
<keyword evidence="2" id="KW-0560">Oxidoreductase</keyword>
<dbReference type="PANTHER" id="PTHR42901:SF1">
    <property type="entry name" value="ALCOHOL DEHYDROGENASE"/>
    <property type="match status" value="1"/>
</dbReference>
<dbReference type="AlphaFoldDB" id="A0AA37UAG0"/>
<gene>
    <name evidence="3" type="ORF">GCM10025874_01280</name>
</gene>
<dbReference type="Gene3D" id="3.40.50.720">
    <property type="entry name" value="NAD(P)-binding Rossmann-like Domain"/>
    <property type="match status" value="1"/>
</dbReference>
<evidence type="ECO:0000313" key="3">
    <source>
        <dbReference type="EMBL" id="GMA26875.1"/>
    </source>
</evidence>
<dbReference type="PRINTS" id="PR00081">
    <property type="entry name" value="GDHRDH"/>
</dbReference>
<evidence type="ECO:0000313" key="4">
    <source>
        <dbReference type="Proteomes" id="UP001157160"/>
    </source>
</evidence>
<keyword evidence="4" id="KW-1185">Reference proteome</keyword>
<comment type="similarity">
    <text evidence="1">Belongs to the short-chain dehydrogenases/reductases (SDR) family.</text>
</comment>
<dbReference type="GO" id="GO:0016616">
    <property type="term" value="F:oxidoreductase activity, acting on the CH-OH group of donors, NAD or NADP as acceptor"/>
    <property type="evidence" value="ECO:0007669"/>
    <property type="project" value="UniProtKB-ARBA"/>
</dbReference>
<dbReference type="Pfam" id="PF00106">
    <property type="entry name" value="adh_short"/>
    <property type="match status" value="1"/>
</dbReference>
<comment type="caution">
    <text evidence="3">The sequence shown here is derived from an EMBL/GenBank/DDBJ whole genome shotgun (WGS) entry which is preliminary data.</text>
</comment>
<reference evidence="3 4" key="1">
    <citation type="journal article" date="2014" name="Int. J. Syst. Evol. Microbiol.">
        <title>Complete genome sequence of Corynebacterium casei LMG S-19264T (=DSM 44701T), isolated from a smear-ripened cheese.</title>
        <authorList>
            <consortium name="US DOE Joint Genome Institute (JGI-PGF)"/>
            <person name="Walter F."/>
            <person name="Albersmeier A."/>
            <person name="Kalinowski J."/>
            <person name="Ruckert C."/>
        </authorList>
    </citation>
    <scope>NUCLEOTIDE SEQUENCE [LARGE SCALE GENOMIC DNA]</scope>
    <source>
        <strain evidence="3 4">NBRC 112289</strain>
    </source>
</reference>
<dbReference type="FunFam" id="3.40.50.720:FF:000047">
    <property type="entry name" value="NADP-dependent L-serine/L-allo-threonine dehydrogenase"/>
    <property type="match status" value="1"/>
</dbReference>
<organism evidence="3 4">
    <name type="scientific">Arenivirga flava</name>
    <dbReference type="NCBI Taxonomy" id="1930060"/>
    <lineage>
        <taxon>Bacteria</taxon>
        <taxon>Bacillati</taxon>
        <taxon>Actinomycetota</taxon>
        <taxon>Actinomycetes</taxon>
        <taxon>Micrococcales</taxon>
        <taxon>Microbacteriaceae</taxon>
        <taxon>Arenivirga</taxon>
    </lineage>
</organism>
<evidence type="ECO:0000256" key="1">
    <source>
        <dbReference type="ARBA" id="ARBA00006484"/>
    </source>
</evidence>
<protein>
    <submittedName>
        <fullName evidence="3">Oxidoreductase</fullName>
    </submittedName>
</protein>
<accession>A0AA37UAG0</accession>
<name>A0AA37UAG0_9MICO</name>
<dbReference type="InterPro" id="IPR002347">
    <property type="entry name" value="SDR_fam"/>
</dbReference>
<dbReference type="PROSITE" id="PS00061">
    <property type="entry name" value="ADH_SHORT"/>
    <property type="match status" value="1"/>
</dbReference>
<dbReference type="EMBL" id="BSUL01000001">
    <property type="protein sequence ID" value="GMA26875.1"/>
    <property type="molecule type" value="Genomic_DNA"/>
</dbReference>
<dbReference type="SUPFAM" id="SSF51735">
    <property type="entry name" value="NAD(P)-binding Rossmann-fold domains"/>
    <property type="match status" value="1"/>
</dbReference>
<dbReference type="InterPro" id="IPR020904">
    <property type="entry name" value="Sc_DH/Rdtase_CS"/>
</dbReference>
<dbReference type="RefSeq" id="WP_284229005.1">
    <property type="nucleotide sequence ID" value="NZ_BSUL01000001.1"/>
</dbReference>
<dbReference type="PANTHER" id="PTHR42901">
    <property type="entry name" value="ALCOHOL DEHYDROGENASE"/>
    <property type="match status" value="1"/>
</dbReference>
<sequence length="258" mass="27442">MVLRRAVVTGASSGIGEATVRLLRERGWEVLGVARRAERLAALAEETGAEVLAADLTVAADVAALRERVEAWGPITTLVNNAGGAKGSDRVEDGDVDEWRWMYEINVIALQQVTAALLPSLRAGAREAGHADVLNLTSTAGYFPYAGGGGYNAAKFAARAVTGALRLELGGEPIRVVEVAPGMVRTEEFSLTRFDGDRDRADAVYEGVEHPLLAEDVAEAIVHAVELPGHVSNDLLIVKPVAQAAIHQVHRDGLRVKD</sequence>